<dbReference type="EMBL" id="LCMG01000032">
    <property type="protein sequence ID" value="KKU30912.1"/>
    <property type="molecule type" value="Genomic_DNA"/>
</dbReference>
<dbReference type="Proteomes" id="UP000034705">
    <property type="component" value="Unassembled WGS sequence"/>
</dbReference>
<sequence>MSEHHTSPDHSRLESFAPHMLDIAARALDLPPHVEARKQTLVEEVLTLCKKHGFSHPNELAISPDNVKIPLSDLELLADLMSELEHIIKHRELPNREGKEDVDDREYTIELPKDAEGVHILDDHGRPVVSGFSEDGFIIDHTGEMQIIEDAEQIVWAASKKGPKLVIKIWEVGWQIRDLHPSSKEEKKVYDFVVLSPRYKIDHAFFTHEKGELKVHPMNTEGEVIGRSEGYEGARSLLTIGEHTYFVATEEKSSRTHVYDEQGRQVNKENYDGIDYLISFEGKLVLSVKKKDRSFFVYPDGTLLEDEPKHGFEGCVRIPKVFDGKIYFFIQVNQPSRQELWTLLDHTGENFVEDGGYFDSNLNPTDMRKVGEDMYFFTAHSNFLHRLSQNGEHRFWKALVFPILVGNKCIITEALEGVGVFGIADGRRHCYGIFDEMYFLQAIDHHRFYVIAKEREKIVKRVFTV</sequence>
<proteinExistence type="predicted"/>
<reference evidence="1 2" key="1">
    <citation type="journal article" date="2015" name="Nature">
        <title>rRNA introns, odd ribosomes, and small enigmatic genomes across a large radiation of phyla.</title>
        <authorList>
            <person name="Brown C.T."/>
            <person name="Hug L.A."/>
            <person name="Thomas B.C."/>
            <person name="Sharon I."/>
            <person name="Castelle C.J."/>
            <person name="Singh A."/>
            <person name="Wilkins M.J."/>
            <person name="Williams K.H."/>
            <person name="Banfield J.F."/>
        </authorList>
    </citation>
    <scope>NUCLEOTIDE SEQUENCE [LARGE SCALE GENOMIC DNA]</scope>
</reference>
<evidence type="ECO:0000313" key="2">
    <source>
        <dbReference type="Proteomes" id="UP000034705"/>
    </source>
</evidence>
<accession>A0A0G1PE23</accession>
<dbReference type="AlphaFoldDB" id="A0A0G1PE23"/>
<comment type="caution">
    <text evidence="1">The sequence shown here is derived from an EMBL/GenBank/DDBJ whole genome shotgun (WGS) entry which is preliminary data.</text>
</comment>
<evidence type="ECO:0000313" key="1">
    <source>
        <dbReference type="EMBL" id="KKU30912.1"/>
    </source>
</evidence>
<name>A0A0G1PE23_9BACT</name>
<organism evidence="1 2">
    <name type="scientific">Candidatus Uhrbacteria bacterium GW2011_GWF2_46_218</name>
    <dbReference type="NCBI Taxonomy" id="1619001"/>
    <lineage>
        <taxon>Bacteria</taxon>
        <taxon>Candidatus Uhriibacteriota</taxon>
    </lineage>
</organism>
<gene>
    <name evidence="1" type="ORF">UX45_C0032G0006</name>
</gene>
<protein>
    <submittedName>
        <fullName evidence="1">Uncharacterized protein</fullName>
    </submittedName>
</protein>